<accession>A0A6D2LBZ9</accession>
<evidence type="ECO:0000313" key="2">
    <source>
        <dbReference type="Proteomes" id="UP000467841"/>
    </source>
</evidence>
<dbReference type="PANTHER" id="PTHR33116">
    <property type="entry name" value="REVERSE TRANSCRIPTASE ZINC-BINDING DOMAIN-CONTAINING PROTEIN-RELATED-RELATED"/>
    <property type="match status" value="1"/>
</dbReference>
<protein>
    <recommendedName>
        <fullName evidence="3">Reverse transcriptase zinc-binding domain-containing protein</fullName>
    </recommendedName>
</protein>
<dbReference type="EMBL" id="CACVBM020001939">
    <property type="protein sequence ID" value="CAA7062290.1"/>
    <property type="molecule type" value="Genomic_DNA"/>
</dbReference>
<sequence>MFFCKANKRSCKELNQILSKYEIVSGQLINSHKSSITFSLKTPESSRDLMKRFLRIEKEGGSGKYLGLPEHFGRKKKDLFTAIVDRSKQKASSWSTRRLSTAGKMVMLKSVLAAMPTYTMSCFQLPQSLCKRIQSALTRFWWDTSPEKKNMSWVSWERMAKPKHLGGLGFKDINNFNDALLAKLS</sequence>
<evidence type="ECO:0000313" key="1">
    <source>
        <dbReference type="EMBL" id="CAA7062290.1"/>
    </source>
</evidence>
<dbReference type="OrthoDB" id="1106043at2759"/>
<reference evidence="1" key="1">
    <citation type="submission" date="2020-01" db="EMBL/GenBank/DDBJ databases">
        <authorList>
            <person name="Mishra B."/>
        </authorList>
    </citation>
    <scope>NUCLEOTIDE SEQUENCE [LARGE SCALE GENOMIC DNA]</scope>
</reference>
<dbReference type="PANTHER" id="PTHR33116:SF86">
    <property type="entry name" value="REVERSE TRANSCRIPTASE DOMAIN-CONTAINING PROTEIN"/>
    <property type="match status" value="1"/>
</dbReference>
<keyword evidence="2" id="KW-1185">Reference proteome</keyword>
<comment type="caution">
    <text evidence="1">The sequence shown here is derived from an EMBL/GenBank/DDBJ whole genome shotgun (WGS) entry which is preliminary data.</text>
</comment>
<name>A0A6D2LBZ9_9BRAS</name>
<organism evidence="1 2">
    <name type="scientific">Microthlaspi erraticum</name>
    <dbReference type="NCBI Taxonomy" id="1685480"/>
    <lineage>
        <taxon>Eukaryota</taxon>
        <taxon>Viridiplantae</taxon>
        <taxon>Streptophyta</taxon>
        <taxon>Embryophyta</taxon>
        <taxon>Tracheophyta</taxon>
        <taxon>Spermatophyta</taxon>
        <taxon>Magnoliopsida</taxon>
        <taxon>eudicotyledons</taxon>
        <taxon>Gunneridae</taxon>
        <taxon>Pentapetalae</taxon>
        <taxon>rosids</taxon>
        <taxon>malvids</taxon>
        <taxon>Brassicales</taxon>
        <taxon>Brassicaceae</taxon>
        <taxon>Coluteocarpeae</taxon>
        <taxon>Microthlaspi</taxon>
    </lineage>
</organism>
<evidence type="ECO:0008006" key="3">
    <source>
        <dbReference type="Google" id="ProtNLM"/>
    </source>
</evidence>
<gene>
    <name evidence="1" type="ORF">MERR_LOCUS49526</name>
</gene>
<dbReference type="Proteomes" id="UP000467841">
    <property type="component" value="Unassembled WGS sequence"/>
</dbReference>
<dbReference type="AlphaFoldDB" id="A0A6D2LBZ9"/>
<proteinExistence type="predicted"/>